<comment type="caution">
    <text evidence="2">The sequence shown here is derived from an EMBL/GenBank/DDBJ whole genome shotgun (WGS) entry which is preliminary data.</text>
</comment>
<dbReference type="Proteomes" id="UP000465810">
    <property type="component" value="Unassembled WGS sequence"/>
</dbReference>
<dbReference type="AlphaFoldDB" id="A0A7X4GGM0"/>
<dbReference type="Pfam" id="PF04255">
    <property type="entry name" value="DUF433"/>
    <property type="match status" value="1"/>
</dbReference>
<evidence type="ECO:0000313" key="3">
    <source>
        <dbReference type="Proteomes" id="UP000465810"/>
    </source>
</evidence>
<reference evidence="2 3" key="1">
    <citation type="submission" date="2019-12" db="EMBL/GenBank/DDBJ databases">
        <authorList>
            <person name="Feng G."/>
            <person name="Zhu H."/>
        </authorList>
    </citation>
    <scope>NUCLEOTIDE SEQUENCE [LARGE SCALE GENOMIC DNA]</scope>
    <source>
        <strain evidence="2 3">FGD1</strain>
    </source>
</reference>
<dbReference type="RefSeq" id="WP_160984953.1">
    <property type="nucleotide sequence ID" value="NZ_WVTD01000003.1"/>
</dbReference>
<sequence>MERTIIGAFSEDQVATLTGLSRAQLRRWNRDGFIRPSFKANDDARKPYTYIYSFTDLLKLRVLNQLRNRHGVSMQELKKVERALDHLGDDKWTKQKLWVSNRKVVFTEPESLQKREISSRQFVAEIALEVVTADAREDIQKLNERQEDAVGHVVKRRHLHASEPVFSGTRIPVSAIVDYIEAGYTNAQIIEQFPALRDGDIEAARRQPEAA</sequence>
<protein>
    <submittedName>
        <fullName evidence="2">DUF433 domain-containing protein</fullName>
    </submittedName>
</protein>
<dbReference type="Gene3D" id="1.10.10.10">
    <property type="entry name" value="Winged helix-like DNA-binding domain superfamily/Winged helix DNA-binding domain"/>
    <property type="match status" value="1"/>
</dbReference>
<name>A0A7X4GGM0_9SPHN</name>
<dbReference type="InterPro" id="IPR000551">
    <property type="entry name" value="MerR-type_HTH_dom"/>
</dbReference>
<dbReference type="InterPro" id="IPR007367">
    <property type="entry name" value="DUF433"/>
</dbReference>
<dbReference type="SUPFAM" id="SSF46955">
    <property type="entry name" value="Putative DNA-binding domain"/>
    <property type="match status" value="1"/>
</dbReference>
<dbReference type="EMBL" id="WVTD01000003">
    <property type="protein sequence ID" value="MYL97214.1"/>
    <property type="molecule type" value="Genomic_DNA"/>
</dbReference>
<dbReference type="Pfam" id="PF13411">
    <property type="entry name" value="MerR_1"/>
    <property type="match status" value="1"/>
</dbReference>
<dbReference type="GO" id="GO:0003677">
    <property type="term" value="F:DNA binding"/>
    <property type="evidence" value="ECO:0007669"/>
    <property type="project" value="InterPro"/>
</dbReference>
<dbReference type="InterPro" id="IPR009061">
    <property type="entry name" value="DNA-bd_dom_put_sf"/>
</dbReference>
<dbReference type="InterPro" id="IPR009057">
    <property type="entry name" value="Homeodomain-like_sf"/>
</dbReference>
<dbReference type="SMART" id="SM00422">
    <property type="entry name" value="HTH_MERR"/>
    <property type="match status" value="1"/>
</dbReference>
<dbReference type="Gene3D" id="1.10.1660.10">
    <property type="match status" value="1"/>
</dbReference>
<organism evidence="2 3">
    <name type="scientific">Novosphingobium silvae</name>
    <dbReference type="NCBI Taxonomy" id="2692619"/>
    <lineage>
        <taxon>Bacteria</taxon>
        <taxon>Pseudomonadati</taxon>
        <taxon>Pseudomonadota</taxon>
        <taxon>Alphaproteobacteria</taxon>
        <taxon>Sphingomonadales</taxon>
        <taxon>Sphingomonadaceae</taxon>
        <taxon>Novosphingobium</taxon>
    </lineage>
</organism>
<dbReference type="InterPro" id="IPR036388">
    <property type="entry name" value="WH-like_DNA-bd_sf"/>
</dbReference>
<keyword evidence="3" id="KW-1185">Reference proteome</keyword>
<evidence type="ECO:0000313" key="2">
    <source>
        <dbReference type="EMBL" id="MYL97214.1"/>
    </source>
</evidence>
<accession>A0A7X4GGM0</accession>
<feature type="domain" description="HTH merR-type" evidence="1">
    <location>
        <begin position="9"/>
        <end position="84"/>
    </location>
</feature>
<dbReference type="GO" id="GO:0006355">
    <property type="term" value="P:regulation of DNA-templated transcription"/>
    <property type="evidence" value="ECO:0007669"/>
    <property type="project" value="InterPro"/>
</dbReference>
<dbReference type="SUPFAM" id="SSF46689">
    <property type="entry name" value="Homeodomain-like"/>
    <property type="match status" value="1"/>
</dbReference>
<proteinExistence type="predicted"/>
<evidence type="ECO:0000259" key="1">
    <source>
        <dbReference type="SMART" id="SM00422"/>
    </source>
</evidence>
<gene>
    <name evidence="2" type="ORF">GR702_05440</name>
</gene>